<dbReference type="Gene3D" id="2.130.10.10">
    <property type="entry name" value="YVTN repeat-like/Quinoprotein amine dehydrogenase"/>
    <property type="match status" value="2"/>
</dbReference>
<dbReference type="SMART" id="SM00320">
    <property type="entry name" value="WD40"/>
    <property type="match status" value="2"/>
</dbReference>
<dbReference type="Proteomes" id="UP001163046">
    <property type="component" value="Unassembled WGS sequence"/>
</dbReference>
<keyword evidence="2" id="KW-1185">Reference proteome</keyword>
<dbReference type="AlphaFoldDB" id="A0A9W9Z6Y7"/>
<sequence>MENGDALRRIQWDDVISSFAISQDGSLVAVADLTGSIFVLNVDKCHVRRLFGVPNAVCGLMHFTPDNEILVCGYLRFMIEDLGCNQYGWVPVGGREPTFIPCNIPKDLFDPVSVNLLNEVNSASTREVVEEVVFSFEGDAVYSISSDQESAGEVPVTVFRMSSQELLVKKTFTCPSLTLVPMKEGVVLCMKHKVPELWNFQLSECIRSLPNVKDAEKLTRMSHELIACQTSCRRLTPEELSDFGHPSEEDDYLELDDSIELDDFDDSLDLDDSSVVDDSSDVDISLDFSGISLLDFGYLTMMMEAAAFGMLVVDILNVSSGECVSSVKTRVCDYDNTPLVVLCNSQNQLLVCTSEEIDDNLFDIEKLTFSLRNNNSHEHVWERSTKLYDKPFAPQFLFSPKEESVVTWASLSSGFGLHIIDAKTGETRYAMLKDRDDIVDCKFVVNGESLVCCSGDNFLRLFNVKSGDLLSVLDIGERPCSLGACLGSSLVAIGLSGARLKFIHVEVPRVEDAEEKKG</sequence>
<dbReference type="EMBL" id="MU826421">
    <property type="protein sequence ID" value="KAJ7376015.1"/>
    <property type="molecule type" value="Genomic_DNA"/>
</dbReference>
<protein>
    <submittedName>
        <fullName evidence="1">Uncharacterized protein</fullName>
    </submittedName>
</protein>
<dbReference type="InterPro" id="IPR015943">
    <property type="entry name" value="WD40/YVTN_repeat-like_dom_sf"/>
</dbReference>
<comment type="caution">
    <text evidence="1">The sequence shown here is derived from an EMBL/GenBank/DDBJ whole genome shotgun (WGS) entry which is preliminary data.</text>
</comment>
<organism evidence="1 2">
    <name type="scientific">Desmophyllum pertusum</name>
    <dbReference type="NCBI Taxonomy" id="174260"/>
    <lineage>
        <taxon>Eukaryota</taxon>
        <taxon>Metazoa</taxon>
        <taxon>Cnidaria</taxon>
        <taxon>Anthozoa</taxon>
        <taxon>Hexacorallia</taxon>
        <taxon>Scleractinia</taxon>
        <taxon>Caryophylliina</taxon>
        <taxon>Caryophylliidae</taxon>
        <taxon>Desmophyllum</taxon>
    </lineage>
</organism>
<accession>A0A9W9Z6Y7</accession>
<name>A0A9W9Z6Y7_9CNID</name>
<gene>
    <name evidence="1" type="ORF">OS493_037482</name>
</gene>
<dbReference type="SUPFAM" id="SSF69322">
    <property type="entry name" value="Tricorn protease domain 2"/>
    <property type="match status" value="1"/>
</dbReference>
<reference evidence="1" key="1">
    <citation type="submission" date="2023-01" db="EMBL/GenBank/DDBJ databases">
        <title>Genome assembly of the deep-sea coral Lophelia pertusa.</title>
        <authorList>
            <person name="Herrera S."/>
            <person name="Cordes E."/>
        </authorList>
    </citation>
    <scope>NUCLEOTIDE SEQUENCE</scope>
    <source>
        <strain evidence="1">USNM1676648</strain>
        <tissue evidence="1">Polyp</tissue>
    </source>
</reference>
<evidence type="ECO:0000313" key="2">
    <source>
        <dbReference type="Proteomes" id="UP001163046"/>
    </source>
</evidence>
<proteinExistence type="predicted"/>
<evidence type="ECO:0000313" key="1">
    <source>
        <dbReference type="EMBL" id="KAJ7376015.1"/>
    </source>
</evidence>
<dbReference type="InterPro" id="IPR001680">
    <property type="entry name" value="WD40_rpt"/>
</dbReference>
<dbReference type="OrthoDB" id="5965280at2759"/>